<feature type="domain" description="N-acetyltransferase" evidence="1">
    <location>
        <begin position="33"/>
        <end position="201"/>
    </location>
</feature>
<sequence>MNAHTPAIPGEPDSPPVLLASTVLPAPRRASAPASRELVAHWVGPGDALLDQVGAVLEDRFAADERDDWDTLRGRHRAGRFLVAVAGSAEQPVAGVAVVALLPRTGSAALLYLATHRDASVPGVGLSLMLFLREHLPAHGVTHGFLGEVERVEDTADPVESVVRRRRLAYYRRFGCRVVDRVPGYGMPDMTSGTLLPLHLVWLPAQTPLDDVGATLLTDLVTELYDVAYDRPADDPLLRRVLASITRTPHGSDARPWALGPQRTGTD</sequence>
<organism evidence="2 3">
    <name type="scientific">Nocardioides panacis</name>
    <dbReference type="NCBI Taxonomy" id="2849501"/>
    <lineage>
        <taxon>Bacteria</taxon>
        <taxon>Bacillati</taxon>
        <taxon>Actinomycetota</taxon>
        <taxon>Actinomycetes</taxon>
        <taxon>Propionibacteriales</taxon>
        <taxon>Nocardioidaceae</taxon>
        <taxon>Nocardioides</taxon>
    </lineage>
</organism>
<dbReference type="RefSeq" id="WP_216939162.1">
    <property type="nucleotide sequence ID" value="NZ_CP077062.1"/>
</dbReference>
<dbReference type="InterPro" id="IPR000182">
    <property type="entry name" value="GNAT_dom"/>
</dbReference>
<reference evidence="2" key="1">
    <citation type="submission" date="2021-06" db="EMBL/GenBank/DDBJ databases">
        <title>Complete genome sequence of Nocardioides sp. G188.</title>
        <authorList>
            <person name="Im W.-T."/>
        </authorList>
    </citation>
    <scope>NUCLEOTIDE SEQUENCE</scope>
    <source>
        <strain evidence="2">G188</strain>
    </source>
</reference>
<dbReference type="Proteomes" id="UP000683575">
    <property type="component" value="Chromosome"/>
</dbReference>
<dbReference type="GO" id="GO:0016747">
    <property type="term" value="F:acyltransferase activity, transferring groups other than amino-acyl groups"/>
    <property type="evidence" value="ECO:0007669"/>
    <property type="project" value="InterPro"/>
</dbReference>
<dbReference type="KEGG" id="nps:KRR39_19905"/>
<dbReference type="PROSITE" id="PS51186">
    <property type="entry name" value="GNAT"/>
    <property type="match status" value="1"/>
</dbReference>
<evidence type="ECO:0000259" key="1">
    <source>
        <dbReference type="PROSITE" id="PS51186"/>
    </source>
</evidence>
<name>A0A975SXG6_9ACTN</name>
<keyword evidence="3" id="KW-1185">Reference proteome</keyword>
<protein>
    <recommendedName>
        <fullName evidence="1">N-acetyltransferase domain-containing protein</fullName>
    </recommendedName>
</protein>
<evidence type="ECO:0000313" key="3">
    <source>
        <dbReference type="Proteomes" id="UP000683575"/>
    </source>
</evidence>
<proteinExistence type="predicted"/>
<gene>
    <name evidence="2" type="ORF">KRR39_19905</name>
</gene>
<evidence type="ECO:0000313" key="2">
    <source>
        <dbReference type="EMBL" id="QWZ07651.1"/>
    </source>
</evidence>
<accession>A0A975SXG6</accession>
<dbReference type="EMBL" id="CP077062">
    <property type="protein sequence ID" value="QWZ07651.1"/>
    <property type="molecule type" value="Genomic_DNA"/>
</dbReference>
<dbReference type="AlphaFoldDB" id="A0A975SXG6"/>